<organism evidence="3 4">
    <name type="scientific">Nocardia aurantia</name>
    <dbReference type="NCBI Taxonomy" id="2585199"/>
    <lineage>
        <taxon>Bacteria</taxon>
        <taxon>Bacillati</taxon>
        <taxon>Actinomycetota</taxon>
        <taxon>Actinomycetes</taxon>
        <taxon>Mycobacteriales</taxon>
        <taxon>Nocardiaceae</taxon>
        <taxon>Nocardia</taxon>
    </lineage>
</organism>
<dbReference type="CDD" id="cd03443">
    <property type="entry name" value="PaaI_thioesterase"/>
    <property type="match status" value="1"/>
</dbReference>
<feature type="region of interest" description="Disordered" evidence="1">
    <location>
        <begin position="1"/>
        <end position="21"/>
    </location>
</feature>
<comment type="caution">
    <text evidence="3">The sequence shown here is derived from an EMBL/GenBank/DDBJ whole genome shotgun (WGS) entry which is preliminary data.</text>
</comment>
<feature type="domain" description="Thioesterase" evidence="2">
    <location>
        <begin position="65"/>
        <end position="125"/>
    </location>
</feature>
<dbReference type="RefSeq" id="WP_319943003.1">
    <property type="nucleotide sequence ID" value="NZ_WEGI01000006.1"/>
</dbReference>
<name>A0A7K0DPM4_9NOCA</name>
<dbReference type="Gene3D" id="3.10.129.10">
    <property type="entry name" value="Hotdog Thioesterase"/>
    <property type="match status" value="1"/>
</dbReference>
<evidence type="ECO:0000256" key="1">
    <source>
        <dbReference type="SAM" id="MobiDB-lite"/>
    </source>
</evidence>
<sequence length="275" mass="28627">MTRPVAEPSHTGPEGAVGQATGHRRHIFRELGFATTMAGEELHGSAVVTPYMHVPGTVRLRTSILAAWADSVTGLLASLAVRPRVPVTVDLDVQLFRPAPSAGTVEVIGRVARAGRSIFVATVEFLGEAELFGIGTATFTASPNPAVHMPDRLSIGVPPAAERLTMPLAQRADCVRRAPGTASLPRSADGLNFSNTISGGLLALVAEEAVLSLAPGRTLSGLGLHYLRAARIGPVVATATVHHDLGLVALRDEGNDGKVTTRATARLSDPDSAHT</sequence>
<dbReference type="SUPFAM" id="SSF54637">
    <property type="entry name" value="Thioesterase/thiol ester dehydrase-isomerase"/>
    <property type="match status" value="2"/>
</dbReference>
<dbReference type="Pfam" id="PF03061">
    <property type="entry name" value="4HBT"/>
    <property type="match status" value="1"/>
</dbReference>
<dbReference type="EMBL" id="WEGI01000006">
    <property type="protein sequence ID" value="MQY27332.1"/>
    <property type="molecule type" value="Genomic_DNA"/>
</dbReference>
<dbReference type="AlphaFoldDB" id="A0A7K0DPM4"/>
<evidence type="ECO:0000313" key="3">
    <source>
        <dbReference type="EMBL" id="MQY27332.1"/>
    </source>
</evidence>
<evidence type="ECO:0000313" key="4">
    <source>
        <dbReference type="Proteomes" id="UP000431401"/>
    </source>
</evidence>
<evidence type="ECO:0000259" key="2">
    <source>
        <dbReference type="Pfam" id="PF03061"/>
    </source>
</evidence>
<keyword evidence="4" id="KW-1185">Reference proteome</keyword>
<accession>A0A7K0DPM4</accession>
<dbReference type="InterPro" id="IPR029069">
    <property type="entry name" value="HotDog_dom_sf"/>
</dbReference>
<proteinExistence type="predicted"/>
<protein>
    <recommendedName>
        <fullName evidence="2">Thioesterase domain-containing protein</fullName>
    </recommendedName>
</protein>
<dbReference type="InterPro" id="IPR006683">
    <property type="entry name" value="Thioestr_dom"/>
</dbReference>
<dbReference type="Proteomes" id="UP000431401">
    <property type="component" value="Unassembled WGS sequence"/>
</dbReference>
<reference evidence="3 4" key="1">
    <citation type="submission" date="2019-10" db="EMBL/GenBank/DDBJ databases">
        <title>Nocardia macrotermitis sp. nov. and Nocardia aurantia sp. nov., isolated from the gut of fungus growing-termite Macrotermes natalensis.</title>
        <authorList>
            <person name="Benndorf R."/>
            <person name="Schwitalla J."/>
            <person name="Martin K."/>
            <person name="De Beer W."/>
            <person name="Kaster A.-K."/>
            <person name="Vollmers J."/>
            <person name="Poulsen M."/>
            <person name="Beemelmanns C."/>
        </authorList>
    </citation>
    <scope>NUCLEOTIDE SEQUENCE [LARGE SCALE GENOMIC DNA]</scope>
    <source>
        <strain evidence="3 4">RB56</strain>
    </source>
</reference>
<gene>
    <name evidence="3" type="ORF">NRB56_29150</name>
</gene>